<keyword evidence="17" id="KW-1185">Reference proteome</keyword>
<evidence type="ECO:0000256" key="4">
    <source>
        <dbReference type="ARBA" id="ARBA00013255"/>
    </source>
</evidence>
<dbReference type="InterPro" id="IPR000115">
    <property type="entry name" value="PRibGlycinamide_synth"/>
</dbReference>
<name>A0ABP9ZHE0_9LACO</name>
<proteinExistence type="inferred from homology"/>
<dbReference type="GO" id="GO:0016874">
    <property type="term" value="F:ligase activity"/>
    <property type="evidence" value="ECO:0007669"/>
    <property type="project" value="UniProtKB-KW"/>
</dbReference>
<dbReference type="EC" id="6.3.4.13" evidence="4 13"/>
<evidence type="ECO:0000256" key="7">
    <source>
        <dbReference type="ARBA" id="ARBA00022755"/>
    </source>
</evidence>
<dbReference type="PANTHER" id="PTHR43472:SF1">
    <property type="entry name" value="PHOSPHORIBOSYLAMINE--GLYCINE LIGASE, CHLOROPLASTIC"/>
    <property type="match status" value="1"/>
</dbReference>
<dbReference type="SUPFAM" id="SSF56059">
    <property type="entry name" value="Glutathione synthetase ATP-binding domain-like"/>
    <property type="match status" value="1"/>
</dbReference>
<comment type="cofactor">
    <cofactor evidence="2">
        <name>Mg(2+)</name>
        <dbReference type="ChEBI" id="CHEBI:18420"/>
    </cofactor>
</comment>
<dbReference type="NCBIfam" id="TIGR00877">
    <property type="entry name" value="purD"/>
    <property type="match status" value="1"/>
</dbReference>
<evidence type="ECO:0000256" key="9">
    <source>
        <dbReference type="ARBA" id="ARBA00023211"/>
    </source>
</evidence>
<evidence type="ECO:0000256" key="2">
    <source>
        <dbReference type="ARBA" id="ARBA00001946"/>
    </source>
</evidence>
<evidence type="ECO:0000256" key="13">
    <source>
        <dbReference type="HAMAP-Rule" id="MF_00138"/>
    </source>
</evidence>
<evidence type="ECO:0000256" key="10">
    <source>
        <dbReference type="ARBA" id="ARBA00038345"/>
    </source>
</evidence>
<comment type="similarity">
    <text evidence="10 13">Belongs to the GARS family.</text>
</comment>
<sequence>MENWLLIGSGGREYAMAKQLTKNDNRHVYVAPGNPMMNILKNVETLDIDECDFDALIEFAQQNQVNWTLVGPEKPLSEGIVDRFKAAGLNIFGPKQAAAQLESSKEFAKDVMTSAGVATAQYATFDNQSQALKYLETTSFPVVIKLNGLASGKGVFIAETKSDAQAIINDVYQNDANQEILMEDYLVGQEFSMIVMVNDLDVVTMPLAQDHKRIYDGDKGLNTGGMGAYSPLPQFGDDVVEAGLVKVIRPVLDEMHKRDILFQGFLYAGLIMTDDGIKVIEFNVRMGDPETQVILPQLQDDFGEVIKQLMSHQQPTVHWSTDRYYLGNVLAAKGYPQQHLDALTLPEFTQSGIDVDYAGVKEQDEKLVSSGGRIMMVISSDEDLKQAQTRVNQVIKDTVDANLYSYRTDIGAKAFQ</sequence>
<dbReference type="PROSITE" id="PS50975">
    <property type="entry name" value="ATP_GRASP"/>
    <property type="match status" value="1"/>
</dbReference>
<keyword evidence="5 13" id="KW-0436">Ligase</keyword>
<dbReference type="InterPro" id="IPR020560">
    <property type="entry name" value="PRibGlycinamide_synth_C-dom"/>
</dbReference>
<comment type="pathway">
    <text evidence="3 13">Purine metabolism; IMP biosynthesis via de novo pathway; N(1)-(5-phospho-D-ribosyl)glycinamide from 5-phospho-alpha-D-ribose 1-diphosphate: step 2/2.</text>
</comment>
<evidence type="ECO:0000313" key="16">
    <source>
        <dbReference type="EMBL" id="GAA6114194.1"/>
    </source>
</evidence>
<evidence type="ECO:0000256" key="3">
    <source>
        <dbReference type="ARBA" id="ARBA00005174"/>
    </source>
</evidence>
<evidence type="ECO:0000256" key="5">
    <source>
        <dbReference type="ARBA" id="ARBA00022598"/>
    </source>
</evidence>
<evidence type="ECO:0000256" key="11">
    <source>
        <dbReference type="ARBA" id="ARBA00042242"/>
    </source>
</evidence>
<dbReference type="Gene3D" id="3.40.50.20">
    <property type="match status" value="1"/>
</dbReference>
<evidence type="ECO:0000256" key="6">
    <source>
        <dbReference type="ARBA" id="ARBA00022741"/>
    </source>
</evidence>
<evidence type="ECO:0000256" key="12">
    <source>
        <dbReference type="ARBA" id="ARBA00042864"/>
    </source>
</evidence>
<keyword evidence="9" id="KW-0464">Manganese</keyword>
<evidence type="ECO:0000259" key="15">
    <source>
        <dbReference type="PROSITE" id="PS50975"/>
    </source>
</evidence>
<comment type="cofactor">
    <cofactor evidence="1">
        <name>Mn(2+)</name>
        <dbReference type="ChEBI" id="CHEBI:29035"/>
    </cofactor>
</comment>
<reference evidence="16 17" key="1">
    <citation type="submission" date="2024-03" db="EMBL/GenBank/DDBJ databases">
        <title>Inconsistent identification of Apilactobacillus kunkeei-related strains obtained by well-developed overall genome related indices.</title>
        <authorList>
            <person name="Maeno S."/>
            <person name="Endo A."/>
        </authorList>
    </citation>
    <scope>NUCLEOTIDE SEQUENCE [LARGE SCALE GENOMIC DNA]</scope>
    <source>
        <strain evidence="16 17">20H-10</strain>
    </source>
</reference>
<evidence type="ECO:0000256" key="14">
    <source>
        <dbReference type="PROSITE-ProRule" id="PRU00409"/>
    </source>
</evidence>
<dbReference type="InterPro" id="IPR011761">
    <property type="entry name" value="ATP-grasp"/>
</dbReference>
<dbReference type="Gene3D" id="3.30.1490.20">
    <property type="entry name" value="ATP-grasp fold, A domain"/>
    <property type="match status" value="1"/>
</dbReference>
<dbReference type="Pfam" id="PF02844">
    <property type="entry name" value="GARS_N"/>
    <property type="match status" value="1"/>
</dbReference>
<dbReference type="Pfam" id="PF02843">
    <property type="entry name" value="GARS_C"/>
    <property type="match status" value="1"/>
</dbReference>
<dbReference type="SMART" id="SM01210">
    <property type="entry name" value="GARS_C"/>
    <property type="match status" value="1"/>
</dbReference>
<dbReference type="HAMAP" id="MF_00138">
    <property type="entry name" value="GARS"/>
    <property type="match status" value="1"/>
</dbReference>
<keyword evidence="7 13" id="KW-0658">Purine biosynthesis</keyword>
<dbReference type="EMBL" id="BAABVV010000028">
    <property type="protein sequence ID" value="GAA6114194.1"/>
    <property type="molecule type" value="Genomic_DNA"/>
</dbReference>
<dbReference type="InterPro" id="IPR013815">
    <property type="entry name" value="ATP_grasp_subdomain_1"/>
</dbReference>
<gene>
    <name evidence="13 16" type="primary">purD</name>
    <name evidence="16" type="ORF">AP20H10_05570</name>
</gene>
<dbReference type="Pfam" id="PF01071">
    <property type="entry name" value="GARS_A"/>
    <property type="match status" value="1"/>
</dbReference>
<dbReference type="InterPro" id="IPR020562">
    <property type="entry name" value="PRibGlycinamide_synth_N"/>
</dbReference>
<dbReference type="InterPro" id="IPR037123">
    <property type="entry name" value="PRibGlycinamide_synth_C_sf"/>
</dbReference>
<protein>
    <recommendedName>
        <fullName evidence="4 13">Phosphoribosylamine--glycine ligase</fullName>
        <ecNumber evidence="4 13">6.3.4.13</ecNumber>
    </recommendedName>
    <alternativeName>
        <fullName evidence="13">GARS</fullName>
    </alternativeName>
    <alternativeName>
        <fullName evidence="11 13">Glycinamide ribonucleotide synthetase</fullName>
    </alternativeName>
    <alternativeName>
        <fullName evidence="12 13">Phosphoribosylglycinamide synthetase</fullName>
    </alternativeName>
</protein>
<dbReference type="InterPro" id="IPR020561">
    <property type="entry name" value="PRibGlycinamid_synth_ATP-grasp"/>
</dbReference>
<dbReference type="RefSeq" id="WP_353317597.1">
    <property type="nucleotide sequence ID" value="NZ_BAABVV010000028.1"/>
</dbReference>
<evidence type="ECO:0000313" key="17">
    <source>
        <dbReference type="Proteomes" id="UP001438112"/>
    </source>
</evidence>
<keyword evidence="6 14" id="KW-0547">Nucleotide-binding</keyword>
<dbReference type="Gene3D" id="3.90.600.10">
    <property type="entry name" value="Phosphoribosylglycinamide synthetase, C-terminal domain"/>
    <property type="match status" value="1"/>
</dbReference>
<organism evidence="16 17">
    <name type="scientific">Apilactobacillus apinorum</name>
    <dbReference type="NCBI Taxonomy" id="1218495"/>
    <lineage>
        <taxon>Bacteria</taxon>
        <taxon>Bacillati</taxon>
        <taxon>Bacillota</taxon>
        <taxon>Bacilli</taxon>
        <taxon>Lactobacillales</taxon>
        <taxon>Lactobacillaceae</taxon>
        <taxon>Apilactobacillus</taxon>
    </lineage>
</organism>
<feature type="domain" description="ATP-grasp" evidence="15">
    <location>
        <begin position="109"/>
        <end position="311"/>
    </location>
</feature>
<evidence type="ECO:0000256" key="1">
    <source>
        <dbReference type="ARBA" id="ARBA00001936"/>
    </source>
</evidence>
<dbReference type="InterPro" id="IPR016185">
    <property type="entry name" value="PreATP-grasp_dom_sf"/>
</dbReference>
<dbReference type="PANTHER" id="PTHR43472">
    <property type="entry name" value="PHOSPHORIBOSYLAMINE--GLYCINE LIGASE"/>
    <property type="match status" value="1"/>
</dbReference>
<accession>A0ABP9ZHE0</accession>
<dbReference type="InterPro" id="IPR011054">
    <property type="entry name" value="Rudment_hybrid_motif"/>
</dbReference>
<comment type="catalytic activity">
    <reaction evidence="13">
        <text>5-phospho-beta-D-ribosylamine + glycine + ATP = N(1)-(5-phospho-beta-D-ribosyl)glycinamide + ADP + phosphate + H(+)</text>
        <dbReference type="Rhea" id="RHEA:17453"/>
        <dbReference type="ChEBI" id="CHEBI:15378"/>
        <dbReference type="ChEBI" id="CHEBI:30616"/>
        <dbReference type="ChEBI" id="CHEBI:43474"/>
        <dbReference type="ChEBI" id="CHEBI:57305"/>
        <dbReference type="ChEBI" id="CHEBI:58681"/>
        <dbReference type="ChEBI" id="CHEBI:143788"/>
        <dbReference type="ChEBI" id="CHEBI:456216"/>
        <dbReference type="EC" id="6.3.4.13"/>
    </reaction>
</comment>
<dbReference type="SUPFAM" id="SSF51246">
    <property type="entry name" value="Rudiment single hybrid motif"/>
    <property type="match status" value="1"/>
</dbReference>
<comment type="caution">
    <text evidence="16">The sequence shown here is derived from an EMBL/GenBank/DDBJ whole genome shotgun (WGS) entry which is preliminary data.</text>
</comment>
<dbReference type="SUPFAM" id="SSF52440">
    <property type="entry name" value="PreATP-grasp domain"/>
    <property type="match status" value="1"/>
</dbReference>
<dbReference type="Gene3D" id="3.30.470.20">
    <property type="entry name" value="ATP-grasp fold, B domain"/>
    <property type="match status" value="1"/>
</dbReference>
<keyword evidence="8 14" id="KW-0067">ATP-binding</keyword>
<evidence type="ECO:0000256" key="8">
    <source>
        <dbReference type="ARBA" id="ARBA00022840"/>
    </source>
</evidence>
<dbReference type="SMART" id="SM01209">
    <property type="entry name" value="GARS_A"/>
    <property type="match status" value="1"/>
</dbReference>
<dbReference type="Proteomes" id="UP001438112">
    <property type="component" value="Unassembled WGS sequence"/>
</dbReference>